<keyword evidence="2" id="KW-0378">Hydrolase</keyword>
<dbReference type="EMBL" id="BNJJ01000009">
    <property type="protein sequence ID" value="GHO85600.1"/>
    <property type="molecule type" value="Genomic_DNA"/>
</dbReference>
<dbReference type="SUPFAM" id="SSF54001">
    <property type="entry name" value="Cysteine proteinases"/>
    <property type="match status" value="1"/>
</dbReference>
<dbReference type="Gene3D" id="3.10.350.10">
    <property type="entry name" value="LysM domain"/>
    <property type="match status" value="1"/>
</dbReference>
<evidence type="ECO:0008006" key="8">
    <source>
        <dbReference type="Google" id="ProtNLM"/>
    </source>
</evidence>
<dbReference type="Pfam" id="PF01476">
    <property type="entry name" value="LysM"/>
    <property type="match status" value="1"/>
</dbReference>
<dbReference type="InterPro" id="IPR018392">
    <property type="entry name" value="LysM"/>
</dbReference>
<dbReference type="PROSITE" id="PS50911">
    <property type="entry name" value="CHAP"/>
    <property type="match status" value="1"/>
</dbReference>
<dbReference type="InterPro" id="IPR007921">
    <property type="entry name" value="CHAP_dom"/>
</dbReference>
<keyword evidence="3" id="KW-0472">Membrane</keyword>
<evidence type="ECO:0000313" key="7">
    <source>
        <dbReference type="Proteomes" id="UP000635565"/>
    </source>
</evidence>
<feature type="domain" description="Peptidase C51" evidence="4">
    <location>
        <begin position="108"/>
        <end position="236"/>
    </location>
</feature>
<dbReference type="RefSeq" id="WP_201363240.1">
    <property type="nucleotide sequence ID" value="NZ_BNJJ01000009.1"/>
</dbReference>
<evidence type="ECO:0000256" key="2">
    <source>
        <dbReference type="ARBA" id="ARBA00022801"/>
    </source>
</evidence>
<dbReference type="Pfam" id="PF05257">
    <property type="entry name" value="CHAP"/>
    <property type="match status" value="1"/>
</dbReference>
<dbReference type="Gene3D" id="3.90.1720.10">
    <property type="entry name" value="endopeptidase domain like (from Nostoc punctiforme)"/>
    <property type="match status" value="1"/>
</dbReference>
<sequence length="238" mass="25946">MPKSLSISQFGSRHQFVRTVARLVVILTAFVFMLLGSVFFTDVHGAFAATACAKGDKSYTVQSGDTLDAIAQSNHTTWQNLVAHNKLTDGNVIFVNQTICIPVKAATKPGAPVTKPVSQAVHGTANIFPAGQCTWWADNRYHQLTGIYVPWMTNSDAKMWVTRAHQYHWKVSTTPRVGAIMQLNAWVQGAGSYGHVGVVESIQGKGRFTVSQMNWVSLGVESRSQFSVGPGVFFITAN</sequence>
<evidence type="ECO:0000256" key="1">
    <source>
        <dbReference type="ARBA" id="ARBA00022729"/>
    </source>
</evidence>
<accession>A0ABQ3VHS0</accession>
<dbReference type="InterPro" id="IPR038765">
    <property type="entry name" value="Papain-like_cys_pep_sf"/>
</dbReference>
<evidence type="ECO:0000259" key="5">
    <source>
        <dbReference type="PROSITE" id="PS51782"/>
    </source>
</evidence>
<dbReference type="Proteomes" id="UP000635565">
    <property type="component" value="Unassembled WGS sequence"/>
</dbReference>
<protein>
    <recommendedName>
        <fullName evidence="8">Peptidase C51 domain-containing protein</fullName>
    </recommendedName>
</protein>
<gene>
    <name evidence="6" type="ORF">KSZ_36060</name>
</gene>
<name>A0ABQ3VHS0_9CHLR</name>
<evidence type="ECO:0000259" key="4">
    <source>
        <dbReference type="PROSITE" id="PS50911"/>
    </source>
</evidence>
<evidence type="ECO:0000313" key="6">
    <source>
        <dbReference type="EMBL" id="GHO85600.1"/>
    </source>
</evidence>
<dbReference type="CDD" id="cd00118">
    <property type="entry name" value="LysM"/>
    <property type="match status" value="1"/>
</dbReference>
<keyword evidence="3" id="KW-1133">Transmembrane helix</keyword>
<dbReference type="InterPro" id="IPR036779">
    <property type="entry name" value="LysM_dom_sf"/>
</dbReference>
<proteinExistence type="predicted"/>
<keyword evidence="1" id="KW-0732">Signal</keyword>
<organism evidence="6 7">
    <name type="scientific">Dictyobacter formicarum</name>
    <dbReference type="NCBI Taxonomy" id="2778368"/>
    <lineage>
        <taxon>Bacteria</taxon>
        <taxon>Bacillati</taxon>
        <taxon>Chloroflexota</taxon>
        <taxon>Ktedonobacteria</taxon>
        <taxon>Ktedonobacterales</taxon>
        <taxon>Dictyobacteraceae</taxon>
        <taxon>Dictyobacter</taxon>
    </lineage>
</organism>
<evidence type="ECO:0000256" key="3">
    <source>
        <dbReference type="SAM" id="Phobius"/>
    </source>
</evidence>
<feature type="domain" description="LysM" evidence="5">
    <location>
        <begin position="57"/>
        <end position="101"/>
    </location>
</feature>
<dbReference type="SUPFAM" id="SSF54106">
    <property type="entry name" value="LysM domain"/>
    <property type="match status" value="1"/>
</dbReference>
<reference evidence="6 7" key="1">
    <citation type="journal article" date="2021" name="Int. J. Syst. Evol. Microbiol.">
        <title>Reticulibacter mediterranei gen. nov., sp. nov., within the new family Reticulibacteraceae fam. nov., and Ktedonospora formicarum gen. nov., sp. nov., Ktedonobacter robiniae sp. nov., Dictyobacter formicarum sp. nov. and Dictyobacter arantiisoli sp. nov., belonging to the class Ktedonobacteria.</title>
        <authorList>
            <person name="Yabe S."/>
            <person name="Zheng Y."/>
            <person name="Wang C.M."/>
            <person name="Sakai Y."/>
            <person name="Abe K."/>
            <person name="Yokota A."/>
            <person name="Donadio S."/>
            <person name="Cavaletti L."/>
            <person name="Monciardini P."/>
        </authorList>
    </citation>
    <scope>NUCLEOTIDE SEQUENCE [LARGE SCALE GENOMIC DNA]</scope>
    <source>
        <strain evidence="6 7">SOSP1-9</strain>
    </source>
</reference>
<keyword evidence="7" id="KW-1185">Reference proteome</keyword>
<comment type="caution">
    <text evidence="6">The sequence shown here is derived from an EMBL/GenBank/DDBJ whole genome shotgun (WGS) entry which is preliminary data.</text>
</comment>
<keyword evidence="3" id="KW-0812">Transmembrane</keyword>
<dbReference type="PROSITE" id="PS51782">
    <property type="entry name" value="LYSM"/>
    <property type="match status" value="1"/>
</dbReference>
<feature type="transmembrane region" description="Helical" evidence="3">
    <location>
        <begin position="20"/>
        <end position="40"/>
    </location>
</feature>
<dbReference type="SMART" id="SM00257">
    <property type="entry name" value="LysM"/>
    <property type="match status" value="1"/>
</dbReference>